<proteinExistence type="predicted"/>
<evidence type="ECO:0000313" key="2">
    <source>
        <dbReference type="Proteomes" id="UP001219525"/>
    </source>
</evidence>
<dbReference type="EMBL" id="JARJCW010000092">
    <property type="protein sequence ID" value="KAJ7195238.1"/>
    <property type="molecule type" value="Genomic_DNA"/>
</dbReference>
<dbReference type="SUPFAM" id="SSF50630">
    <property type="entry name" value="Acid proteases"/>
    <property type="match status" value="1"/>
</dbReference>
<dbReference type="Proteomes" id="UP001219525">
    <property type="component" value="Unassembled WGS sequence"/>
</dbReference>
<name>A0AAD6Y5M7_9AGAR</name>
<accession>A0AAD6Y5M7</accession>
<evidence type="ECO:0000313" key="1">
    <source>
        <dbReference type="EMBL" id="KAJ7195238.1"/>
    </source>
</evidence>
<protein>
    <submittedName>
        <fullName evidence="1">Uncharacterized protein</fullName>
    </submittedName>
</protein>
<dbReference type="InterPro" id="IPR021109">
    <property type="entry name" value="Peptidase_aspartic_dom_sf"/>
</dbReference>
<dbReference type="AlphaFoldDB" id="A0AAD6Y5M7"/>
<organism evidence="1 2">
    <name type="scientific">Mycena pura</name>
    <dbReference type="NCBI Taxonomy" id="153505"/>
    <lineage>
        <taxon>Eukaryota</taxon>
        <taxon>Fungi</taxon>
        <taxon>Dikarya</taxon>
        <taxon>Basidiomycota</taxon>
        <taxon>Agaricomycotina</taxon>
        <taxon>Agaricomycetes</taxon>
        <taxon>Agaricomycetidae</taxon>
        <taxon>Agaricales</taxon>
        <taxon>Marasmiineae</taxon>
        <taxon>Mycenaceae</taxon>
        <taxon>Mycena</taxon>
    </lineage>
</organism>
<gene>
    <name evidence="1" type="ORF">GGX14DRAFT_404152</name>
</gene>
<comment type="caution">
    <text evidence="1">The sequence shown here is derived from an EMBL/GenBank/DDBJ whole genome shotgun (WGS) entry which is preliminary data.</text>
</comment>
<sequence length="136" mass="14695">MAGTQCQSGDNRNNIKEQSNITPAVCRIAESTPLTIGTQYTNSKTAPLPCQGVRKDDESLGTTLILLASDAFETYRDATGATLDNSTGLLKITEDRYDNLHDLNFYIGGVRLFSCLWDRADAEDGGGCAGLLLEMI</sequence>
<keyword evidence="2" id="KW-1185">Reference proteome</keyword>
<reference evidence="1" key="1">
    <citation type="submission" date="2023-03" db="EMBL/GenBank/DDBJ databases">
        <title>Massive genome expansion in bonnet fungi (Mycena s.s.) driven by repeated elements and novel gene families across ecological guilds.</title>
        <authorList>
            <consortium name="Lawrence Berkeley National Laboratory"/>
            <person name="Harder C.B."/>
            <person name="Miyauchi S."/>
            <person name="Viragh M."/>
            <person name="Kuo A."/>
            <person name="Thoen E."/>
            <person name="Andreopoulos B."/>
            <person name="Lu D."/>
            <person name="Skrede I."/>
            <person name="Drula E."/>
            <person name="Henrissat B."/>
            <person name="Morin E."/>
            <person name="Kohler A."/>
            <person name="Barry K."/>
            <person name="LaButti K."/>
            <person name="Morin E."/>
            <person name="Salamov A."/>
            <person name="Lipzen A."/>
            <person name="Mereny Z."/>
            <person name="Hegedus B."/>
            <person name="Baldrian P."/>
            <person name="Stursova M."/>
            <person name="Weitz H."/>
            <person name="Taylor A."/>
            <person name="Grigoriev I.V."/>
            <person name="Nagy L.G."/>
            <person name="Martin F."/>
            <person name="Kauserud H."/>
        </authorList>
    </citation>
    <scope>NUCLEOTIDE SEQUENCE</scope>
    <source>
        <strain evidence="1">9144</strain>
    </source>
</reference>
<dbReference type="Gene3D" id="2.40.70.10">
    <property type="entry name" value="Acid Proteases"/>
    <property type="match status" value="1"/>
</dbReference>